<gene>
    <name evidence="2" type="ORF">A9Q75_06530</name>
</gene>
<dbReference type="Gene3D" id="2.40.50.100">
    <property type="match status" value="1"/>
</dbReference>
<proteinExistence type="inferred from homology"/>
<dbReference type="Proteomes" id="UP000243053">
    <property type="component" value="Unassembled WGS sequence"/>
</dbReference>
<evidence type="ECO:0000313" key="2">
    <source>
        <dbReference type="EMBL" id="OUR82363.1"/>
    </source>
</evidence>
<comment type="similarity">
    <text evidence="1">Belongs to the membrane fusion protein (MFP) (TC 8.A.1) family.</text>
</comment>
<protein>
    <submittedName>
        <fullName evidence="2">Uncharacterized protein</fullName>
    </submittedName>
</protein>
<reference evidence="3" key="1">
    <citation type="journal article" date="2017" name="Proc. Natl. Acad. Sci. U.S.A.">
        <title>Simulation of Deepwater Horizon oil plume reveals substrate specialization within a complex community of hydrocarbon degraders.</title>
        <authorList>
            <person name="Hu P."/>
            <person name="Dubinsky E.A."/>
            <person name="Probst A.J."/>
            <person name="Wang J."/>
            <person name="Sieber C.M.K."/>
            <person name="Tom L.M."/>
            <person name="Gardinali P."/>
            <person name="Banfield J.F."/>
            <person name="Atlas R.M."/>
            <person name="Andersen G.L."/>
        </authorList>
    </citation>
    <scope>NUCLEOTIDE SEQUENCE [LARGE SCALE GENOMIC DNA]</scope>
</reference>
<dbReference type="InterPro" id="IPR006143">
    <property type="entry name" value="RND_pump_MFP"/>
</dbReference>
<organism evidence="2 3">
    <name type="scientific">Colwellia psychrerythraea</name>
    <name type="common">Vibrio psychroerythus</name>
    <dbReference type="NCBI Taxonomy" id="28229"/>
    <lineage>
        <taxon>Bacteria</taxon>
        <taxon>Pseudomonadati</taxon>
        <taxon>Pseudomonadota</taxon>
        <taxon>Gammaproteobacteria</taxon>
        <taxon>Alteromonadales</taxon>
        <taxon>Colwelliaceae</taxon>
        <taxon>Colwellia</taxon>
    </lineage>
</organism>
<dbReference type="PANTHER" id="PTHR30469:SF15">
    <property type="entry name" value="HLYD FAMILY OF SECRETION PROTEINS"/>
    <property type="match status" value="1"/>
</dbReference>
<dbReference type="GO" id="GO:1990281">
    <property type="term" value="C:efflux pump complex"/>
    <property type="evidence" value="ECO:0007669"/>
    <property type="project" value="TreeGrafter"/>
</dbReference>
<dbReference type="PANTHER" id="PTHR30469">
    <property type="entry name" value="MULTIDRUG RESISTANCE PROTEIN MDTA"/>
    <property type="match status" value="1"/>
</dbReference>
<dbReference type="AlphaFoldDB" id="A0A1Y5EHY1"/>
<dbReference type="NCBIfam" id="TIGR01730">
    <property type="entry name" value="RND_mfp"/>
    <property type="match status" value="1"/>
</dbReference>
<dbReference type="SUPFAM" id="SSF111369">
    <property type="entry name" value="HlyD-like secretion proteins"/>
    <property type="match status" value="1"/>
</dbReference>
<dbReference type="Gene3D" id="2.40.30.170">
    <property type="match status" value="1"/>
</dbReference>
<dbReference type="Gene3D" id="1.10.287.470">
    <property type="entry name" value="Helix hairpin bin"/>
    <property type="match status" value="1"/>
</dbReference>
<name>A0A1Y5EHY1_COLPS</name>
<dbReference type="GO" id="GO:0015562">
    <property type="term" value="F:efflux transmembrane transporter activity"/>
    <property type="evidence" value="ECO:0007669"/>
    <property type="project" value="TreeGrafter"/>
</dbReference>
<evidence type="ECO:0000256" key="1">
    <source>
        <dbReference type="ARBA" id="ARBA00009477"/>
    </source>
</evidence>
<evidence type="ECO:0000313" key="3">
    <source>
        <dbReference type="Proteomes" id="UP000243053"/>
    </source>
</evidence>
<sequence>MKNFKIKPRTAIIAFVTLISSFIILATSPTQELSAQTEKVLSVSVIDVSPQEFTPSYQAFGRIESPRLLLLTAQVEGEVKYVNKAFIEGGQLIKGDIIYQIDESDYQYKLNQRQSDLKIAQANLQLELGEQKVAEREYQQISGDFGGENIILQKSLMLRQPQLETAKANVTIAQSNVNLAKKNLQRCTVVSSSDFTVLTKVIYQGSYVNKGDSLGELAQLSILRVSLAVPSDIATLLRINQVVNISADSHKNHQAVVSQLSSNLHANSQLQQVYLSIKNPRKSFILGEFIAADLKLLPQKNTLKLPLSSIDDDIFWIVDKNKKLSAKAAKIIWQNERYVIVNNNVAEGESIVTSAITGAKEGMLANIVLGVL</sequence>
<dbReference type="EMBL" id="MAAF01000040">
    <property type="protein sequence ID" value="OUR82363.1"/>
    <property type="molecule type" value="Genomic_DNA"/>
</dbReference>
<comment type="caution">
    <text evidence="2">The sequence shown here is derived from an EMBL/GenBank/DDBJ whole genome shotgun (WGS) entry which is preliminary data.</text>
</comment>
<accession>A0A1Y5EHY1</accession>